<dbReference type="EMBL" id="JAGDYP010000001">
    <property type="protein sequence ID" value="MBO1882922.1"/>
    <property type="molecule type" value="Genomic_DNA"/>
</dbReference>
<accession>A0ABS3PUC3</accession>
<evidence type="ECO:0000256" key="1">
    <source>
        <dbReference type="SAM" id="MobiDB-lite"/>
    </source>
</evidence>
<keyword evidence="3" id="KW-1185">Reference proteome</keyword>
<evidence type="ECO:0008006" key="4">
    <source>
        <dbReference type="Google" id="ProtNLM"/>
    </source>
</evidence>
<comment type="caution">
    <text evidence="2">The sequence shown here is derived from an EMBL/GenBank/DDBJ whole genome shotgun (WGS) entry which is preliminary data.</text>
</comment>
<evidence type="ECO:0000313" key="2">
    <source>
        <dbReference type="EMBL" id="MBO1882922.1"/>
    </source>
</evidence>
<dbReference type="RefSeq" id="WP_208057412.1">
    <property type="nucleotide sequence ID" value="NZ_JAGDYP010000001.1"/>
</dbReference>
<gene>
    <name evidence="2" type="ORF">J4N46_00360</name>
</gene>
<evidence type="ECO:0000313" key="3">
    <source>
        <dbReference type="Proteomes" id="UP000681610"/>
    </source>
</evidence>
<proteinExistence type="predicted"/>
<sequence length="233" mass="27241">MNENLPTSELKEYGIMSDDNTFSKKLSEKDIENFLKGHAMIADNGKDRLIFLLTDNNTRLNVNVYQRDRTIDELVKQSQKEIVYSNLTELTNSKALDIEKKAFIYDQKTKQVTELDLLKDTEKIAAIVAEKKDIQESNRFKNELLKLKGYLQDKIDKFPEIGKEITNNLNIVSKTISTVDDATPNESQSQKQQQSKLRLDVNDDDLYQDANRHREEQAQEQEQEQQRHRSFRR</sequence>
<reference evidence="2 3" key="1">
    <citation type="submission" date="2021-03" db="EMBL/GenBank/DDBJ databases">
        <title>Isolation and description of Capnocytophaga bilenii sp. nov., a novel Capnocytophaga species, isolated from a gingivitis subject.</title>
        <authorList>
            <person name="Antezack A."/>
            <person name="Monnet-Corti V."/>
            <person name="La Scola B."/>
        </authorList>
    </citation>
    <scope>NUCLEOTIDE SEQUENCE [LARGE SCALE GENOMIC DNA]</scope>
    <source>
        <strain evidence="2 3">Marseille-Q4570</strain>
    </source>
</reference>
<organism evidence="2 3">
    <name type="scientific">Capnocytophaga bilenii</name>
    <dbReference type="NCBI Taxonomy" id="2819369"/>
    <lineage>
        <taxon>Bacteria</taxon>
        <taxon>Pseudomonadati</taxon>
        <taxon>Bacteroidota</taxon>
        <taxon>Flavobacteriia</taxon>
        <taxon>Flavobacteriales</taxon>
        <taxon>Flavobacteriaceae</taxon>
        <taxon>Capnocytophaga</taxon>
    </lineage>
</organism>
<feature type="region of interest" description="Disordered" evidence="1">
    <location>
        <begin position="180"/>
        <end position="233"/>
    </location>
</feature>
<dbReference type="Proteomes" id="UP000681610">
    <property type="component" value="Unassembled WGS sequence"/>
</dbReference>
<protein>
    <recommendedName>
        <fullName evidence="4">DUF3945 domain-containing protein</fullName>
    </recommendedName>
</protein>
<name>A0ABS3PUC3_9FLAO</name>
<feature type="compositionally biased region" description="Low complexity" evidence="1">
    <location>
        <begin position="187"/>
        <end position="196"/>
    </location>
</feature>